<sequence length="39" mass="4496">MVEYLFGSFRIDLDITDVLTAVQAWRYDLGEQVCVNSID</sequence>
<proteinExistence type="predicted"/>
<dbReference type="EMBL" id="FNPB01000009">
    <property type="protein sequence ID" value="SDY23101.1"/>
    <property type="molecule type" value="Genomic_DNA"/>
</dbReference>
<reference evidence="2" key="1">
    <citation type="submission" date="2016-10" db="EMBL/GenBank/DDBJ databases">
        <authorList>
            <person name="Varghese N."/>
            <person name="Submissions S."/>
        </authorList>
    </citation>
    <scope>NUCLEOTIDE SEQUENCE [LARGE SCALE GENOMIC DNA]</scope>
    <source>
        <strain evidence="2">CGMCC 1.10118</strain>
    </source>
</reference>
<evidence type="ECO:0000313" key="1">
    <source>
        <dbReference type="EMBL" id="SDY23101.1"/>
    </source>
</evidence>
<dbReference type="Proteomes" id="UP000199170">
    <property type="component" value="Unassembled WGS sequence"/>
</dbReference>
<protein>
    <submittedName>
        <fullName evidence="1">Uncharacterized protein</fullName>
    </submittedName>
</protein>
<gene>
    <name evidence="1" type="ORF">SAMN04487946_10915</name>
</gene>
<keyword evidence="2" id="KW-1185">Reference proteome</keyword>
<accession>A0A1H3I624</accession>
<evidence type="ECO:0000313" key="2">
    <source>
        <dbReference type="Proteomes" id="UP000199170"/>
    </source>
</evidence>
<name>A0A1H3I624_9EURY</name>
<organism evidence="1 2">
    <name type="scientific">Halobellus clavatus</name>
    <dbReference type="NCBI Taxonomy" id="660517"/>
    <lineage>
        <taxon>Archaea</taxon>
        <taxon>Methanobacteriati</taxon>
        <taxon>Methanobacteriota</taxon>
        <taxon>Stenosarchaea group</taxon>
        <taxon>Halobacteria</taxon>
        <taxon>Halobacteriales</taxon>
        <taxon>Haloferacaceae</taxon>
        <taxon>Halobellus</taxon>
    </lineage>
</organism>
<dbReference type="AlphaFoldDB" id="A0A1H3I624"/>